<dbReference type="Proteomes" id="UP001227230">
    <property type="component" value="Chromosome 2"/>
</dbReference>
<dbReference type="Gene3D" id="1.10.8.20">
    <property type="entry name" value="N-terminal domain of phosphatidylinositol transfer protein sec14p"/>
    <property type="match status" value="1"/>
</dbReference>
<proteinExistence type="inferred from homology"/>
<dbReference type="EMBL" id="CP126649">
    <property type="protein sequence ID" value="WJZ82447.1"/>
    <property type="molecule type" value="Genomic_DNA"/>
</dbReference>
<evidence type="ECO:0000256" key="4">
    <source>
        <dbReference type="ARBA" id="ARBA00023034"/>
    </source>
</evidence>
<evidence type="ECO:0000256" key="2">
    <source>
        <dbReference type="ARBA" id="ARBA00004395"/>
    </source>
</evidence>
<name>A0ABY9BIF3_VITVI</name>
<keyword evidence="8" id="KW-0812">Transmembrane</keyword>
<feature type="domain" description="CRAL-TRIO" evidence="9">
    <location>
        <begin position="101"/>
        <end position="275"/>
    </location>
</feature>
<dbReference type="SMART" id="SM01100">
    <property type="entry name" value="CRAL_TRIO_N"/>
    <property type="match status" value="1"/>
</dbReference>
<dbReference type="InterPro" id="IPR001251">
    <property type="entry name" value="CRAL-TRIO_dom"/>
</dbReference>
<dbReference type="InterPro" id="IPR011074">
    <property type="entry name" value="CRAL/TRIO_N_dom"/>
</dbReference>
<feature type="region of interest" description="Disordered" evidence="7">
    <location>
        <begin position="518"/>
        <end position="551"/>
    </location>
</feature>
<keyword evidence="3" id="KW-0653">Protein transport</keyword>
<feature type="coiled-coil region" evidence="6">
    <location>
        <begin position="349"/>
        <end position="383"/>
    </location>
</feature>
<evidence type="ECO:0000259" key="10">
    <source>
        <dbReference type="PROSITE" id="PS50202"/>
    </source>
</evidence>
<dbReference type="PANTHER" id="PTHR45657:SF50">
    <property type="entry name" value="PHOSPHATIDYLINOSITOL_PHOSPHATIDYLCHOLINE TRANSFER PROTEIN SFH11"/>
    <property type="match status" value="1"/>
</dbReference>
<dbReference type="Pfam" id="PF00650">
    <property type="entry name" value="CRAL_TRIO"/>
    <property type="match status" value="1"/>
</dbReference>
<keyword evidence="8" id="KW-1133">Transmembrane helix</keyword>
<evidence type="ECO:0000256" key="6">
    <source>
        <dbReference type="SAM" id="Coils"/>
    </source>
</evidence>
<evidence type="ECO:0000313" key="11">
    <source>
        <dbReference type="EMBL" id="WJZ82447.1"/>
    </source>
</evidence>
<evidence type="ECO:0000313" key="12">
    <source>
        <dbReference type="Proteomes" id="UP001227230"/>
    </source>
</evidence>
<comment type="similarity">
    <text evidence="5">Belongs to the SFH family.</text>
</comment>
<dbReference type="Gene3D" id="3.40.525.10">
    <property type="entry name" value="CRAL-TRIO lipid binding domain"/>
    <property type="match status" value="1"/>
</dbReference>
<organism evidence="11 12">
    <name type="scientific">Vitis vinifera</name>
    <name type="common">Grape</name>
    <dbReference type="NCBI Taxonomy" id="29760"/>
    <lineage>
        <taxon>Eukaryota</taxon>
        <taxon>Viridiplantae</taxon>
        <taxon>Streptophyta</taxon>
        <taxon>Embryophyta</taxon>
        <taxon>Tracheophyta</taxon>
        <taxon>Spermatophyta</taxon>
        <taxon>Magnoliopsida</taxon>
        <taxon>eudicotyledons</taxon>
        <taxon>Gunneridae</taxon>
        <taxon>Pentapetalae</taxon>
        <taxon>rosids</taxon>
        <taxon>Vitales</taxon>
        <taxon>Vitaceae</taxon>
        <taxon>Viteae</taxon>
        <taxon>Vitis</taxon>
    </lineage>
</organism>
<keyword evidence="4" id="KW-0333">Golgi apparatus</keyword>
<evidence type="ECO:0000256" key="1">
    <source>
        <dbReference type="ARBA" id="ARBA00004202"/>
    </source>
</evidence>
<feature type="domain" description="MSP" evidence="10">
    <location>
        <begin position="397"/>
        <end position="517"/>
    </location>
</feature>
<keyword evidence="6" id="KW-0175">Coiled coil</keyword>
<dbReference type="InterPro" id="IPR000535">
    <property type="entry name" value="MSP_dom"/>
</dbReference>
<keyword evidence="12" id="KW-1185">Reference proteome</keyword>
<sequence length="629" mass="71269">MLAYPLKFRESLKKFKKRKDLKAILEGVHDPKDEQLVESFRELLPCDAQLQEKQNDYHTLLRFLRMRDFDILKAKTMFLNYLKWREEFRVDTISKEFKFEECPEVKKCYPHGFHGVDRKGRPLYIERTGLVDLNALLQLTTIERFVKYHVSEQEKTLKLRFPACSVAAKRHIASSTSIIDVKGVGVSNFSRPARHLFMEIQKIDSNYYPETLNRLFIVNAGSGFRALWKAIKAFLDARTIAKIEVLGSNYQSNLVEFIDPSNLPSFLCGNCTCSGYGGCLFSDKGPWNDPEIIEMLQAAVENEDENNDEEDGDEASEEMGKKQIRDFYNADVEQYSEQNYMDKSVLDNIKELETALHDTKRKIQALEMALEDTKMVLQGLAKNVKEPLFQKMSTGELLSIEPLELKFPFELKKQISCSLQLSNKTENHVVFKVKTTNPKKYCVRPNTGIVLPRSTCDILVTMQAQKEAPSDLHCKDKFLLQSAVVTAGTSQTDITADMFNKDSGHIVEECKLKVVYVSPPQPPSPVPEGSEEGSSPKGPSTDNGNPSGPEFASVTKALAKSQENSSETRALISKLTEERNNAIRRNSKLRQELDLLKHDGKKNRGGVSFMFVAIVGLIGIIVGYFIKKT</sequence>
<dbReference type="SUPFAM" id="SSF52087">
    <property type="entry name" value="CRAL/TRIO domain"/>
    <property type="match status" value="1"/>
</dbReference>
<dbReference type="Pfam" id="PF00635">
    <property type="entry name" value="Motile_Sperm"/>
    <property type="match status" value="1"/>
</dbReference>
<dbReference type="InterPro" id="IPR036273">
    <property type="entry name" value="CRAL/TRIO_N_dom_sf"/>
</dbReference>
<evidence type="ECO:0000259" key="9">
    <source>
        <dbReference type="PROSITE" id="PS50191"/>
    </source>
</evidence>
<reference evidence="11 12" key="1">
    <citation type="journal article" date="2023" name="Hortic Res">
        <title>The complete reference genome for grapevine (Vitis vinifera L.) genetics and breeding.</title>
        <authorList>
            <person name="Shi X."/>
            <person name="Cao S."/>
            <person name="Wang X."/>
            <person name="Huang S."/>
            <person name="Wang Y."/>
            <person name="Liu Z."/>
            <person name="Liu W."/>
            <person name="Leng X."/>
            <person name="Peng Y."/>
            <person name="Wang N."/>
            <person name="Wang Y."/>
            <person name="Ma Z."/>
            <person name="Xu X."/>
            <person name="Zhang F."/>
            <person name="Xue H."/>
            <person name="Zhong H."/>
            <person name="Wang Y."/>
            <person name="Zhang K."/>
            <person name="Velt A."/>
            <person name="Avia K."/>
            <person name="Holtgrawe D."/>
            <person name="Grimplet J."/>
            <person name="Matus J.T."/>
            <person name="Ware D."/>
            <person name="Wu X."/>
            <person name="Wang H."/>
            <person name="Liu C."/>
            <person name="Fang Y."/>
            <person name="Rustenholz C."/>
            <person name="Cheng Z."/>
            <person name="Xiao H."/>
            <person name="Zhou Y."/>
        </authorList>
    </citation>
    <scope>NUCLEOTIDE SEQUENCE [LARGE SCALE GENOMIC DNA]</scope>
    <source>
        <strain evidence="12">cv. Pinot noir / PN40024</strain>
        <tissue evidence="11">Leaf</tissue>
    </source>
</reference>
<dbReference type="InterPro" id="IPR051026">
    <property type="entry name" value="PI/PC_transfer"/>
</dbReference>
<dbReference type="SUPFAM" id="SSF49354">
    <property type="entry name" value="PapD-like"/>
    <property type="match status" value="1"/>
</dbReference>
<dbReference type="Gene3D" id="2.60.40.10">
    <property type="entry name" value="Immunoglobulins"/>
    <property type="match status" value="1"/>
</dbReference>
<dbReference type="InterPro" id="IPR013783">
    <property type="entry name" value="Ig-like_fold"/>
</dbReference>
<protein>
    <recommendedName>
        <fullName evidence="13">CRAL-TRIO domain-containing protein</fullName>
    </recommendedName>
</protein>
<evidence type="ECO:0000256" key="8">
    <source>
        <dbReference type="SAM" id="Phobius"/>
    </source>
</evidence>
<evidence type="ECO:0000256" key="5">
    <source>
        <dbReference type="ARBA" id="ARBA00038020"/>
    </source>
</evidence>
<dbReference type="PROSITE" id="PS50202">
    <property type="entry name" value="MSP"/>
    <property type="match status" value="1"/>
</dbReference>
<dbReference type="PROSITE" id="PS50191">
    <property type="entry name" value="CRAL_TRIO"/>
    <property type="match status" value="1"/>
</dbReference>
<dbReference type="PANTHER" id="PTHR45657">
    <property type="entry name" value="CRAL-TRIO DOMAIN-CONTAINING PROTEIN YKL091C-RELATED"/>
    <property type="match status" value="1"/>
</dbReference>
<dbReference type="SMART" id="SM00516">
    <property type="entry name" value="SEC14"/>
    <property type="match status" value="1"/>
</dbReference>
<feature type="transmembrane region" description="Helical" evidence="8">
    <location>
        <begin position="606"/>
        <end position="626"/>
    </location>
</feature>
<comment type="subcellular location">
    <subcellularLocation>
        <location evidence="1">Cell membrane</location>
        <topology evidence="1">Peripheral membrane protein</topology>
    </subcellularLocation>
    <subcellularLocation>
        <location evidence="2">Golgi apparatus membrane</location>
        <topology evidence="2">Peripheral membrane protein</topology>
    </subcellularLocation>
</comment>
<keyword evidence="3" id="KW-0813">Transport</keyword>
<dbReference type="CDD" id="cd00170">
    <property type="entry name" value="SEC14"/>
    <property type="match status" value="1"/>
</dbReference>
<keyword evidence="8" id="KW-0472">Membrane</keyword>
<dbReference type="InterPro" id="IPR036865">
    <property type="entry name" value="CRAL-TRIO_dom_sf"/>
</dbReference>
<accession>A0ABY9BIF3</accession>
<gene>
    <name evidence="11" type="ORF">VitviT2T_002208</name>
</gene>
<dbReference type="InterPro" id="IPR008962">
    <property type="entry name" value="PapD-like_sf"/>
</dbReference>
<evidence type="ECO:0008006" key="13">
    <source>
        <dbReference type="Google" id="ProtNLM"/>
    </source>
</evidence>
<evidence type="ECO:0000256" key="3">
    <source>
        <dbReference type="ARBA" id="ARBA00022927"/>
    </source>
</evidence>
<evidence type="ECO:0000256" key="7">
    <source>
        <dbReference type="SAM" id="MobiDB-lite"/>
    </source>
</evidence>
<dbReference type="SUPFAM" id="SSF46938">
    <property type="entry name" value="CRAL/TRIO N-terminal domain"/>
    <property type="match status" value="1"/>
</dbReference>
<feature type="coiled-coil region" evidence="6">
    <location>
        <begin position="558"/>
        <end position="599"/>
    </location>
</feature>